<name>U1GMV3_ENDPU</name>
<protein>
    <recommendedName>
        <fullName evidence="2">Phosphatidate phosphatase APP1 catalytic domain-containing protein</fullName>
    </recommendedName>
</protein>
<proteinExistence type="predicted"/>
<feature type="domain" description="Phosphatidate phosphatase APP1 catalytic" evidence="2">
    <location>
        <begin position="219"/>
        <end position="372"/>
    </location>
</feature>
<dbReference type="GO" id="GO:0030479">
    <property type="term" value="C:actin cortical patch"/>
    <property type="evidence" value="ECO:0007669"/>
    <property type="project" value="TreeGrafter"/>
</dbReference>
<dbReference type="HOGENOM" id="CLU_030283_0_0_1"/>
<reference evidence="4" key="1">
    <citation type="journal article" date="2014" name="BMC Genomics">
        <title>Genome characteristics reveal the impact of lichenization on lichen-forming fungus Endocarpon pusillum Hedwig (Verrucariales, Ascomycota).</title>
        <authorList>
            <person name="Wang Y.-Y."/>
            <person name="Liu B."/>
            <person name="Zhang X.-Y."/>
            <person name="Zhou Q.-M."/>
            <person name="Zhang T."/>
            <person name="Li H."/>
            <person name="Yu Y.-F."/>
            <person name="Zhang X.-L."/>
            <person name="Hao X.-Y."/>
            <person name="Wang M."/>
            <person name="Wang L."/>
            <person name="Wei J.-C."/>
        </authorList>
    </citation>
    <scope>NUCLEOTIDE SEQUENCE [LARGE SCALE GENOMIC DNA]</scope>
    <source>
        <strain evidence="4">Z07020 / HMAS-L-300199</strain>
    </source>
</reference>
<dbReference type="InterPro" id="IPR052935">
    <property type="entry name" value="Mg2+_PAP"/>
</dbReference>
<accession>U1GMV3</accession>
<dbReference type="EMBL" id="KE720972">
    <property type="protein sequence ID" value="ERF73231.1"/>
    <property type="molecule type" value="Genomic_DNA"/>
</dbReference>
<dbReference type="Pfam" id="PF09949">
    <property type="entry name" value="APP1_cat"/>
    <property type="match status" value="1"/>
</dbReference>
<dbReference type="eggNOG" id="ENOG502RYXR">
    <property type="taxonomic scope" value="Eukaryota"/>
</dbReference>
<dbReference type="OMA" id="RDSSWKT"/>
<evidence type="ECO:0000259" key="2">
    <source>
        <dbReference type="Pfam" id="PF09949"/>
    </source>
</evidence>
<dbReference type="RefSeq" id="XP_007801205.1">
    <property type="nucleotide sequence ID" value="XM_007803014.1"/>
</dbReference>
<evidence type="ECO:0000313" key="4">
    <source>
        <dbReference type="Proteomes" id="UP000019373"/>
    </source>
</evidence>
<dbReference type="Proteomes" id="UP000019373">
    <property type="component" value="Unassembled WGS sequence"/>
</dbReference>
<dbReference type="InterPro" id="IPR019236">
    <property type="entry name" value="APP1_cat"/>
</dbReference>
<keyword evidence="4" id="KW-1185">Reference proteome</keyword>
<feature type="region of interest" description="Disordered" evidence="1">
    <location>
        <begin position="1"/>
        <end position="22"/>
    </location>
</feature>
<sequence length="420" mass="47254">MAKGKSPVADHAQQKIQETSLEAESRKMAGFDDIEKVLPKRWAVSEMGFLDKLTGRLGRRNPFYKPATPDKNIVTLLDTIAYRPVHPYPHSPQPWQAEVVAAIFYKGRKDVGDVVSTIADTIGLDGDVGSNEEAKARIAERIQPFIDEIAPAKSVEIAIPQTTGAPIRKMLGPSNASGITSQTELTGGNDESDGTNVVFTAPAFPEAKAHIHYAAPEGWGIISDVDDTIKVTQTTNPIGILKTTFADEPQPIAGMADLYKVVHDQFNNPVWFYLSASPYNLYPFLHEFIRTHYQPGQLILRDNSWMFLGGLLQSLTQGTQAYKVDRLEKIHRWLPKRKFICVGDSTQSDPESYAEMYRKYPKGWIRAIYIRKVTDVSNMEKKNEQARFDRAFEGVPRQVWKIFEQPHEIEEHLRNLAGET</sequence>
<organism evidence="3 4">
    <name type="scientific">Endocarpon pusillum (strain Z07020 / HMAS-L-300199)</name>
    <name type="common">Lichen-forming fungus</name>
    <dbReference type="NCBI Taxonomy" id="1263415"/>
    <lineage>
        <taxon>Eukaryota</taxon>
        <taxon>Fungi</taxon>
        <taxon>Dikarya</taxon>
        <taxon>Ascomycota</taxon>
        <taxon>Pezizomycotina</taxon>
        <taxon>Eurotiomycetes</taxon>
        <taxon>Chaetothyriomycetidae</taxon>
        <taxon>Verrucariales</taxon>
        <taxon>Verrucariaceae</taxon>
        <taxon>Endocarpon</taxon>
    </lineage>
</organism>
<dbReference type="GO" id="GO:0008195">
    <property type="term" value="F:phosphatidate phosphatase activity"/>
    <property type="evidence" value="ECO:0007669"/>
    <property type="project" value="InterPro"/>
</dbReference>
<dbReference type="GeneID" id="19238120"/>
<evidence type="ECO:0000256" key="1">
    <source>
        <dbReference type="SAM" id="MobiDB-lite"/>
    </source>
</evidence>
<dbReference type="PANTHER" id="PTHR28208">
    <property type="entry name" value="PHOSPHATIDATE PHOSPHATASE APP1"/>
    <property type="match status" value="1"/>
</dbReference>
<evidence type="ECO:0000313" key="3">
    <source>
        <dbReference type="EMBL" id="ERF73231.1"/>
    </source>
</evidence>
<gene>
    <name evidence="3" type="ORF">EPUS_03072</name>
</gene>
<dbReference type="PANTHER" id="PTHR28208:SF1">
    <property type="entry name" value="FILAMENT ORGANIZATION PROTEIN APP1-LIKE, PUTATIVE (AFU_ORTHOLOGUE AFUA_1G06650)-RELATED"/>
    <property type="match status" value="1"/>
</dbReference>
<dbReference type="AlphaFoldDB" id="U1GMV3"/>
<dbReference type="OrthoDB" id="414243at2759"/>